<organism evidence="1 2">
    <name type="scientific">Astrephomene gubernaculifera</name>
    <dbReference type="NCBI Taxonomy" id="47775"/>
    <lineage>
        <taxon>Eukaryota</taxon>
        <taxon>Viridiplantae</taxon>
        <taxon>Chlorophyta</taxon>
        <taxon>core chlorophytes</taxon>
        <taxon>Chlorophyceae</taxon>
        <taxon>CS clade</taxon>
        <taxon>Chlamydomonadales</taxon>
        <taxon>Astrephomenaceae</taxon>
        <taxon>Astrephomene</taxon>
    </lineage>
</organism>
<feature type="non-terminal residue" evidence="1">
    <location>
        <position position="206"/>
    </location>
</feature>
<dbReference type="SUPFAM" id="SSF82199">
    <property type="entry name" value="SET domain"/>
    <property type="match status" value="1"/>
</dbReference>
<dbReference type="Gene3D" id="3.90.1410.10">
    <property type="entry name" value="set domain protein methyltransferase, domain 1"/>
    <property type="match status" value="1"/>
</dbReference>
<keyword evidence="2" id="KW-1185">Reference proteome</keyword>
<gene>
    <name evidence="1" type="ORF">Agub_g4495</name>
</gene>
<dbReference type="InterPro" id="IPR046341">
    <property type="entry name" value="SET_dom_sf"/>
</dbReference>
<dbReference type="EMBL" id="BMAR01000005">
    <property type="protein sequence ID" value="GFR43414.1"/>
    <property type="molecule type" value="Genomic_DNA"/>
</dbReference>
<name>A0AAD3HJA2_9CHLO</name>
<protein>
    <submittedName>
        <fullName evidence="1">Uncharacterized protein</fullName>
    </submittedName>
</protein>
<reference evidence="1 2" key="1">
    <citation type="journal article" date="2021" name="Sci. Rep.">
        <title>Genome sequencing of the multicellular alga Astrephomene provides insights into convergent evolution of germ-soma differentiation.</title>
        <authorList>
            <person name="Yamashita S."/>
            <person name="Yamamoto K."/>
            <person name="Matsuzaki R."/>
            <person name="Suzuki S."/>
            <person name="Yamaguchi H."/>
            <person name="Hirooka S."/>
            <person name="Minakuchi Y."/>
            <person name="Miyagishima S."/>
            <person name="Kawachi M."/>
            <person name="Toyoda A."/>
            <person name="Nozaki H."/>
        </authorList>
    </citation>
    <scope>NUCLEOTIDE SEQUENCE [LARGE SCALE GENOMIC DNA]</scope>
    <source>
        <strain evidence="1 2">NIES-4017</strain>
    </source>
</reference>
<dbReference type="AlphaFoldDB" id="A0AAD3HJA2"/>
<dbReference type="Proteomes" id="UP001054857">
    <property type="component" value="Unassembled WGS sequence"/>
</dbReference>
<evidence type="ECO:0000313" key="2">
    <source>
        <dbReference type="Proteomes" id="UP001054857"/>
    </source>
</evidence>
<sequence length="206" mass="22630">APAPVLRVGVADVVMARGRPGAGRGLVALADVAPGEVLLSVPLSRVFSSQPNSELHWSADMALRLLRARHRAQTEAAARAATATAGEGEVSLSAARDVHAVDEDMEGEEGEGLEEDEEEQVDWGPWIRMLPSAVRTPLEYDDAEVRQLGCPYVIEEVRAMQQCMRDCYEVVRQEVESLGCGWKDFLWAVQVRIRAAEGRMMRLMMG</sequence>
<comment type="caution">
    <text evidence="1">The sequence shown here is derived from an EMBL/GenBank/DDBJ whole genome shotgun (WGS) entry which is preliminary data.</text>
</comment>
<feature type="non-terminal residue" evidence="1">
    <location>
        <position position="1"/>
    </location>
</feature>
<proteinExistence type="predicted"/>
<dbReference type="CDD" id="cd10527">
    <property type="entry name" value="SET_LSMT"/>
    <property type="match status" value="1"/>
</dbReference>
<accession>A0AAD3HJA2</accession>
<evidence type="ECO:0000313" key="1">
    <source>
        <dbReference type="EMBL" id="GFR43414.1"/>
    </source>
</evidence>